<dbReference type="PROSITE" id="PS51186">
    <property type="entry name" value="GNAT"/>
    <property type="match status" value="1"/>
</dbReference>
<organism evidence="2 3">
    <name type="scientific">Gracilibacillus salitolerans</name>
    <dbReference type="NCBI Taxonomy" id="2663022"/>
    <lineage>
        <taxon>Bacteria</taxon>
        <taxon>Bacillati</taxon>
        <taxon>Bacillota</taxon>
        <taxon>Bacilli</taxon>
        <taxon>Bacillales</taxon>
        <taxon>Bacillaceae</taxon>
        <taxon>Gracilibacillus</taxon>
    </lineage>
</organism>
<feature type="domain" description="N-acetyltransferase" evidence="1">
    <location>
        <begin position="141"/>
        <end position="272"/>
    </location>
</feature>
<sequence length="272" mass="31379">MFLLPTSQYFKVKPMFKSFNHQIIIHSVLEGNTIGDIFVDDINDPKSVVLYGINFEVLVAGEPQNKNFNKNLHQLIINKFLPNIRKKGLPIINLYYDSEQWKQVLEQEIIDQMEAATVKKRFYTLDETKGLQSQKPLQDKVLIKPINEQLLKNSLFKNLDLVKQWIYVAWPSEDHFFEKGFGYCVVEDDTIASWCLSLFATNNQFELGLMTDEAYRKKGYAKAVALSCVNFCVDHNKKPVWNCDDENTSSILIAESVGLKKVLNYNVLQIKA</sequence>
<dbReference type="Gene3D" id="3.40.630.110">
    <property type="entry name" value="GNAT acetyltransferase-like"/>
    <property type="match status" value="1"/>
</dbReference>
<dbReference type="PANTHER" id="PTHR31143">
    <property type="match status" value="1"/>
</dbReference>
<dbReference type="Pfam" id="PF12746">
    <property type="entry name" value="GNAT_acetyltran"/>
    <property type="match status" value="1"/>
</dbReference>
<reference evidence="2 3" key="1">
    <citation type="submission" date="2019-11" db="EMBL/GenBank/DDBJ databases">
        <title>Gracilibacillus salitolerans sp. nov., a moderate halophile isolated from a saline soil in northwest China.</title>
        <authorList>
            <person name="Gan L."/>
        </authorList>
    </citation>
    <scope>NUCLEOTIDE SEQUENCE [LARGE SCALE GENOMIC DNA]</scope>
    <source>
        <strain evidence="2 3">SCU50</strain>
    </source>
</reference>
<dbReference type="InterPro" id="IPR042573">
    <property type="entry name" value="GNAT_acetyltra_N"/>
</dbReference>
<dbReference type="AlphaFoldDB" id="A0A5Q2TF95"/>
<dbReference type="EMBL" id="CP045915">
    <property type="protein sequence ID" value="QGH32867.1"/>
    <property type="molecule type" value="Genomic_DNA"/>
</dbReference>
<dbReference type="PANTHER" id="PTHR31143:SF2">
    <property type="entry name" value="FR47-LIKE DOMAIN-CONTAINING PROTEIN-RELATED"/>
    <property type="match status" value="1"/>
</dbReference>
<keyword evidence="3" id="KW-1185">Reference proteome</keyword>
<dbReference type="InterPro" id="IPR016181">
    <property type="entry name" value="Acyl_CoA_acyltransferase"/>
</dbReference>
<dbReference type="Gene3D" id="3.40.630.30">
    <property type="match status" value="1"/>
</dbReference>
<proteinExistence type="predicted"/>
<accession>A0A5Q2TF95</accession>
<dbReference type="Proteomes" id="UP000339690">
    <property type="component" value="Chromosome"/>
</dbReference>
<evidence type="ECO:0000313" key="2">
    <source>
        <dbReference type="EMBL" id="QGH32867.1"/>
    </source>
</evidence>
<keyword evidence="2" id="KW-0808">Transferase</keyword>
<dbReference type="SUPFAM" id="SSF55729">
    <property type="entry name" value="Acyl-CoA N-acyltransferases (Nat)"/>
    <property type="match status" value="1"/>
</dbReference>
<protein>
    <submittedName>
        <fullName evidence="2">GNAT family N-acetyltransferase</fullName>
    </submittedName>
</protein>
<evidence type="ECO:0000313" key="3">
    <source>
        <dbReference type="Proteomes" id="UP000339690"/>
    </source>
</evidence>
<dbReference type="RefSeq" id="WP_153790040.1">
    <property type="nucleotide sequence ID" value="NZ_CP045915.1"/>
</dbReference>
<dbReference type="InterPro" id="IPR000182">
    <property type="entry name" value="GNAT_dom"/>
</dbReference>
<dbReference type="GO" id="GO:0016747">
    <property type="term" value="F:acyltransferase activity, transferring groups other than amino-acyl groups"/>
    <property type="evidence" value="ECO:0007669"/>
    <property type="project" value="InterPro"/>
</dbReference>
<name>A0A5Q2TF95_9BACI</name>
<evidence type="ECO:0000259" key="1">
    <source>
        <dbReference type="PROSITE" id="PS51186"/>
    </source>
</evidence>
<dbReference type="KEGG" id="grc:GI584_01830"/>
<dbReference type="InterPro" id="IPR027365">
    <property type="entry name" value="GNAT_acetyltra_YdfB-like"/>
</dbReference>
<gene>
    <name evidence="2" type="ORF">GI584_01830</name>
</gene>